<feature type="region of interest" description="Disordered" evidence="1">
    <location>
        <begin position="1"/>
        <end position="55"/>
    </location>
</feature>
<dbReference type="Proteomes" id="UP000202511">
    <property type="component" value="Segment"/>
</dbReference>
<dbReference type="GeneID" id="23462320"/>
<evidence type="ECO:0000313" key="2">
    <source>
        <dbReference type="EMBL" id="AJF97403.1"/>
    </source>
</evidence>
<feature type="compositionally biased region" description="Acidic residues" evidence="1">
    <location>
        <begin position="160"/>
        <end position="170"/>
    </location>
</feature>
<dbReference type="KEGG" id="vg:23462320"/>
<organism evidence="2 3">
    <name type="scientific">Pandoravirus inopinatum</name>
    <dbReference type="NCBI Taxonomy" id="1605721"/>
    <lineage>
        <taxon>Viruses</taxon>
        <taxon>Pandoravirus</taxon>
    </lineage>
</organism>
<protein>
    <submittedName>
        <fullName evidence="2">Uncharacterized protein</fullName>
    </submittedName>
</protein>
<evidence type="ECO:0000256" key="1">
    <source>
        <dbReference type="SAM" id="MobiDB-lite"/>
    </source>
</evidence>
<name>A0A0B5IXC4_9VIRU</name>
<accession>A0A0B5IXC4</accession>
<feature type="compositionally biased region" description="Basic and acidic residues" evidence="1">
    <location>
        <begin position="9"/>
        <end position="33"/>
    </location>
</feature>
<dbReference type="EMBL" id="KP136319">
    <property type="protein sequence ID" value="AJF97403.1"/>
    <property type="molecule type" value="Genomic_DNA"/>
</dbReference>
<evidence type="ECO:0000313" key="3">
    <source>
        <dbReference type="Proteomes" id="UP000202511"/>
    </source>
</evidence>
<sequence>MAVFLSTAKKPEEQKNQTAKKTEAAGKEAEAGQRRQCPRRCRQDGGQSRDNTRTYRRNKNSSILWVDCKPDMALSLSYNLYHRLSFFVVKSTFLISSNQCGRPMSAAPSRSKVCAITKNARDSMQHGNNGDDRFWVDDSDSDSSSMLSDSDSSSAPSNSDSDDDDNESDSDMAVGPRLRPANPKKLGMFVHLLLYCRPAAGEAVCAYLHTTTDVEKTPSAYELDGLAQSMLSTLPRHVADNKSRRLDYTGDMSEHINAFFERLDRLADAHRQERERLHASNRSLAIGKVFSTWPTPDRERKDDISTPSYLLVTGTVNRKRTAGLFAVRFGPGPVESSRLIGKIQLDGCAPVLDADAAGPVLGPYADLVPTLLRNLLLDLDPYRLDSRSPPGLVTRAIAKRLVHAKPPTLPPHAYAALWPSDDTDYPTSYWPNDQDIEAAWFTQTQLQAALGTIAAYEAAETVGLDASRYGRTDPLGAASLCDRERQLEGLGLLRSDGGGPLSLFQTAQVRIVESTWGVPLVDLPDDIAAPLALAIWQRACRALRAKDGTTEHASRLLDVAHYWGVQPTEVQRQQPEWLCQDLMTEAVVRATSLGRQRAVPLAWEDTFRPLFPSRSEHETMWCVEMASIQWDDETDEDDHDETDDHHRPRCHETIEQMHAHVAKAFEHIYQRPPRTPDEPLLAKAVDIAMGARAVSTGAARRAPTSAKEQAVIALGIVRARLDVEPKQLSDPSMFPKRLCGAFHQLPLVTDIPFHRYRFDNDSDDVGFGDQEDMLRDLL</sequence>
<dbReference type="RefSeq" id="YP_009119638.1">
    <property type="nucleotide sequence ID" value="NC_026440.1"/>
</dbReference>
<feature type="compositionally biased region" description="Basic and acidic residues" evidence="1">
    <location>
        <begin position="121"/>
        <end position="136"/>
    </location>
</feature>
<reference evidence="2 3" key="1">
    <citation type="journal article" date="2015" name="Parasitol. Res.">
        <title>Viruses in close associations with free-living amoebae.</title>
        <authorList>
            <person name="Scheid P."/>
        </authorList>
    </citation>
    <scope>NUCLEOTIDE SEQUENCE [LARGE SCALE GENOMIC DNA]</scope>
    <source>
        <strain evidence="2">KlaHel</strain>
    </source>
</reference>
<feature type="region of interest" description="Disordered" evidence="1">
    <location>
        <begin position="121"/>
        <end position="180"/>
    </location>
</feature>
<feature type="compositionally biased region" description="Low complexity" evidence="1">
    <location>
        <begin position="142"/>
        <end position="159"/>
    </location>
</feature>
<proteinExistence type="predicted"/>